<name>A0A4S8SAR8_AURPU</name>
<reference evidence="14 15" key="1">
    <citation type="submission" date="2018-10" db="EMBL/GenBank/DDBJ databases">
        <title>Fifty Aureobasidium pullulans genomes reveal a recombining polyextremotolerant generalist.</title>
        <authorList>
            <person name="Gostincar C."/>
            <person name="Turk M."/>
            <person name="Zajc J."/>
            <person name="Gunde-Cimerman N."/>
        </authorList>
    </citation>
    <scope>NUCLEOTIDE SEQUENCE [LARGE SCALE GENOMIC DNA]</scope>
    <source>
        <strain evidence="14 15">EXF-11900</strain>
    </source>
</reference>
<organism evidence="14 15">
    <name type="scientific">Aureobasidium pullulans</name>
    <name type="common">Black yeast</name>
    <name type="synonym">Pullularia pullulans</name>
    <dbReference type="NCBI Taxonomy" id="5580"/>
    <lineage>
        <taxon>Eukaryota</taxon>
        <taxon>Fungi</taxon>
        <taxon>Dikarya</taxon>
        <taxon>Ascomycota</taxon>
        <taxon>Pezizomycotina</taxon>
        <taxon>Dothideomycetes</taxon>
        <taxon>Dothideomycetidae</taxon>
        <taxon>Dothideales</taxon>
        <taxon>Saccotheciaceae</taxon>
        <taxon>Aureobasidium</taxon>
    </lineage>
</organism>
<dbReference type="InterPro" id="IPR011009">
    <property type="entry name" value="Kinase-like_dom_sf"/>
</dbReference>
<dbReference type="Gene3D" id="1.10.510.10">
    <property type="entry name" value="Transferase(Phosphotransferase) domain 1"/>
    <property type="match status" value="1"/>
</dbReference>
<dbReference type="PROSITE" id="PS00107">
    <property type="entry name" value="PROTEIN_KINASE_ATP"/>
    <property type="match status" value="1"/>
</dbReference>
<keyword evidence="2 10" id="KW-0547">Nucleotide-binding</keyword>
<keyword evidence="4 10" id="KW-0067">ATP-binding</keyword>
<comment type="catalytic activity">
    <reaction evidence="9">
        <text>L-tyrosyl-[protein] + ATP = O-phospho-L-tyrosyl-[protein] + ADP + H(+)</text>
        <dbReference type="Rhea" id="RHEA:10596"/>
        <dbReference type="Rhea" id="RHEA-COMP:10136"/>
        <dbReference type="Rhea" id="RHEA-COMP:20101"/>
        <dbReference type="ChEBI" id="CHEBI:15378"/>
        <dbReference type="ChEBI" id="CHEBI:30616"/>
        <dbReference type="ChEBI" id="CHEBI:46858"/>
        <dbReference type="ChEBI" id="CHEBI:61978"/>
        <dbReference type="ChEBI" id="CHEBI:456216"/>
        <dbReference type="EC" id="2.7.12.2"/>
    </reaction>
</comment>
<evidence type="ECO:0000256" key="9">
    <source>
        <dbReference type="ARBA" id="ARBA00051693"/>
    </source>
</evidence>
<evidence type="ECO:0000256" key="8">
    <source>
        <dbReference type="ARBA" id="ARBA00049299"/>
    </source>
</evidence>
<evidence type="ECO:0000313" key="14">
    <source>
        <dbReference type="EMBL" id="THV67437.1"/>
    </source>
</evidence>
<dbReference type="EC" id="2.7.12.2" evidence="6"/>
<feature type="binding site" evidence="10">
    <location>
        <position position="57"/>
    </location>
    <ligand>
        <name>ATP</name>
        <dbReference type="ChEBI" id="CHEBI:30616"/>
    </ligand>
</feature>
<sequence>MGNSISNQAPTPLPTNTTANSYNQKGAYTIKSTLGSGTHGTVYRVLHSSTKQVMAMKVIRTTTAGQVKLFKQEATFLVSLSHANIVTLEDLASVLDAETGLYNACIIMPLAEQTLESFYVSYTALGISGMNEAMAQTTAYQILCALEYLHGENIVHRDLKPANVLVFQGSRSQPLLLKLSDFGISASIYDESGTSQGAARYTSPEALLRNLPARLLPKTDIWALGMLIKDMLTGALVHPHVKSTGLSEWAKETTAWMLQDEILKRPTAKECREAVWVRQGRRVPRAFLRALGMEGIGCSARRNSDDEDEEMEM</sequence>
<dbReference type="SMART" id="SM00220">
    <property type="entry name" value="S_TKc"/>
    <property type="match status" value="1"/>
</dbReference>
<comment type="catalytic activity">
    <reaction evidence="7">
        <text>L-seryl-[protein] + ATP = O-phospho-L-seryl-[protein] + ADP + H(+)</text>
        <dbReference type="Rhea" id="RHEA:17989"/>
        <dbReference type="Rhea" id="RHEA-COMP:9863"/>
        <dbReference type="Rhea" id="RHEA-COMP:11604"/>
        <dbReference type="ChEBI" id="CHEBI:15378"/>
        <dbReference type="ChEBI" id="CHEBI:29999"/>
        <dbReference type="ChEBI" id="CHEBI:30616"/>
        <dbReference type="ChEBI" id="CHEBI:83421"/>
        <dbReference type="ChEBI" id="CHEBI:456216"/>
        <dbReference type="EC" id="2.7.12.2"/>
    </reaction>
</comment>
<evidence type="ECO:0000256" key="10">
    <source>
        <dbReference type="PROSITE-ProRule" id="PRU10141"/>
    </source>
</evidence>
<accession>A0A4S8SAR8</accession>
<evidence type="ECO:0000259" key="13">
    <source>
        <dbReference type="PROSITE" id="PS50011"/>
    </source>
</evidence>
<dbReference type="EMBL" id="QZAF01000406">
    <property type="protein sequence ID" value="THV67437.1"/>
    <property type="molecule type" value="Genomic_DNA"/>
</dbReference>
<dbReference type="GO" id="GO:0004674">
    <property type="term" value="F:protein serine/threonine kinase activity"/>
    <property type="evidence" value="ECO:0007669"/>
    <property type="project" value="UniProtKB-KW"/>
</dbReference>
<evidence type="ECO:0000256" key="1">
    <source>
        <dbReference type="ARBA" id="ARBA00022679"/>
    </source>
</evidence>
<comment type="similarity">
    <text evidence="5">Belongs to the protein kinase superfamily. STE Ser/Thr protein kinase family. MAP kinase kinase subfamily.</text>
</comment>
<dbReference type="PANTHER" id="PTHR48013:SF9">
    <property type="entry name" value="DUAL SPECIFICITY MITOGEN-ACTIVATED PROTEIN KINASE KINASE 5"/>
    <property type="match status" value="1"/>
</dbReference>
<dbReference type="AlphaFoldDB" id="A0A4S8SAR8"/>
<dbReference type="InterPro" id="IPR000719">
    <property type="entry name" value="Prot_kinase_dom"/>
</dbReference>
<dbReference type="GO" id="GO:0005524">
    <property type="term" value="F:ATP binding"/>
    <property type="evidence" value="ECO:0007669"/>
    <property type="project" value="UniProtKB-UniRule"/>
</dbReference>
<dbReference type="Pfam" id="PF00069">
    <property type="entry name" value="Pkinase"/>
    <property type="match status" value="1"/>
</dbReference>
<proteinExistence type="inferred from homology"/>
<keyword evidence="1" id="KW-0808">Transferase</keyword>
<evidence type="ECO:0000313" key="15">
    <source>
        <dbReference type="Proteomes" id="UP000304951"/>
    </source>
</evidence>
<evidence type="ECO:0000256" key="5">
    <source>
        <dbReference type="ARBA" id="ARBA00038035"/>
    </source>
</evidence>
<dbReference type="GO" id="GO:0004708">
    <property type="term" value="F:MAP kinase kinase activity"/>
    <property type="evidence" value="ECO:0007669"/>
    <property type="project" value="UniProtKB-EC"/>
</dbReference>
<dbReference type="CDD" id="cd00180">
    <property type="entry name" value="PKc"/>
    <property type="match status" value="1"/>
</dbReference>
<dbReference type="PROSITE" id="PS50011">
    <property type="entry name" value="PROTEIN_KINASE_DOM"/>
    <property type="match status" value="1"/>
</dbReference>
<dbReference type="PROSITE" id="PS00108">
    <property type="entry name" value="PROTEIN_KINASE_ST"/>
    <property type="match status" value="1"/>
</dbReference>
<dbReference type="SUPFAM" id="SSF56112">
    <property type="entry name" value="Protein kinase-like (PK-like)"/>
    <property type="match status" value="1"/>
</dbReference>
<evidence type="ECO:0000256" key="2">
    <source>
        <dbReference type="ARBA" id="ARBA00022741"/>
    </source>
</evidence>
<evidence type="ECO:0000256" key="12">
    <source>
        <dbReference type="SAM" id="MobiDB-lite"/>
    </source>
</evidence>
<gene>
    <name evidence="14" type="ORF">D6D28_07489</name>
</gene>
<feature type="domain" description="Protein kinase" evidence="13">
    <location>
        <begin position="28"/>
        <end position="277"/>
    </location>
</feature>
<evidence type="ECO:0000256" key="4">
    <source>
        <dbReference type="ARBA" id="ARBA00022840"/>
    </source>
</evidence>
<evidence type="ECO:0000256" key="3">
    <source>
        <dbReference type="ARBA" id="ARBA00022777"/>
    </source>
</evidence>
<dbReference type="PANTHER" id="PTHR48013">
    <property type="entry name" value="DUAL SPECIFICITY MITOGEN-ACTIVATED PROTEIN KINASE KINASE 5-RELATED"/>
    <property type="match status" value="1"/>
</dbReference>
<dbReference type="Proteomes" id="UP000304951">
    <property type="component" value="Unassembled WGS sequence"/>
</dbReference>
<comment type="catalytic activity">
    <reaction evidence="8">
        <text>L-threonyl-[protein] + ATP = O-phospho-L-threonyl-[protein] + ADP + H(+)</text>
        <dbReference type="Rhea" id="RHEA:46608"/>
        <dbReference type="Rhea" id="RHEA-COMP:11060"/>
        <dbReference type="Rhea" id="RHEA-COMP:11605"/>
        <dbReference type="ChEBI" id="CHEBI:15378"/>
        <dbReference type="ChEBI" id="CHEBI:30013"/>
        <dbReference type="ChEBI" id="CHEBI:30616"/>
        <dbReference type="ChEBI" id="CHEBI:61977"/>
        <dbReference type="ChEBI" id="CHEBI:456216"/>
        <dbReference type="EC" id="2.7.12.2"/>
    </reaction>
</comment>
<dbReference type="InterPro" id="IPR017441">
    <property type="entry name" value="Protein_kinase_ATP_BS"/>
</dbReference>
<keyword evidence="11" id="KW-0723">Serine/threonine-protein kinase</keyword>
<feature type="region of interest" description="Disordered" evidence="12">
    <location>
        <begin position="1"/>
        <end position="20"/>
    </location>
</feature>
<dbReference type="InterPro" id="IPR008271">
    <property type="entry name" value="Ser/Thr_kinase_AS"/>
</dbReference>
<evidence type="ECO:0000256" key="6">
    <source>
        <dbReference type="ARBA" id="ARBA00038999"/>
    </source>
</evidence>
<keyword evidence="3 14" id="KW-0418">Kinase</keyword>
<dbReference type="Gene3D" id="3.30.200.20">
    <property type="entry name" value="Phosphorylase Kinase, domain 1"/>
    <property type="match status" value="1"/>
</dbReference>
<evidence type="ECO:0000256" key="11">
    <source>
        <dbReference type="RuleBase" id="RU000304"/>
    </source>
</evidence>
<comment type="caution">
    <text evidence="14">The sequence shown here is derived from an EMBL/GenBank/DDBJ whole genome shotgun (WGS) entry which is preliminary data.</text>
</comment>
<evidence type="ECO:0000256" key="7">
    <source>
        <dbReference type="ARBA" id="ARBA00049014"/>
    </source>
</evidence>
<protein>
    <recommendedName>
        <fullName evidence="6">mitogen-activated protein kinase kinase</fullName>
        <ecNumber evidence="6">2.7.12.2</ecNumber>
    </recommendedName>
</protein>